<dbReference type="Proteomes" id="UP000604046">
    <property type="component" value="Unassembled WGS sequence"/>
</dbReference>
<sequence length="130" mass="14553">MPQNGWKVLSLATLAICCSRKVRDRIDSDWFVDEEDSELSEKQADAEQDDTWLQAEDVEEVGDFSDATISVHFEEDQSMQSIVIEDFSGTLLRAWGASASVRCFGCGRASFAWNHPHHGQTGASLWPTTR</sequence>
<evidence type="ECO:0000313" key="1">
    <source>
        <dbReference type="EMBL" id="CAE7612819.1"/>
    </source>
</evidence>
<name>A0A812V1Z2_9DINO</name>
<evidence type="ECO:0000313" key="2">
    <source>
        <dbReference type="Proteomes" id="UP000604046"/>
    </source>
</evidence>
<dbReference type="AlphaFoldDB" id="A0A812V1Z2"/>
<accession>A0A812V1Z2</accession>
<reference evidence="1" key="1">
    <citation type="submission" date="2021-02" db="EMBL/GenBank/DDBJ databases">
        <authorList>
            <person name="Dougan E. K."/>
            <person name="Rhodes N."/>
            <person name="Thang M."/>
            <person name="Chan C."/>
        </authorList>
    </citation>
    <scope>NUCLEOTIDE SEQUENCE</scope>
</reference>
<dbReference type="EMBL" id="CAJNDS010002832">
    <property type="protein sequence ID" value="CAE7612819.1"/>
    <property type="molecule type" value="Genomic_DNA"/>
</dbReference>
<comment type="caution">
    <text evidence="1">The sequence shown here is derived from an EMBL/GenBank/DDBJ whole genome shotgun (WGS) entry which is preliminary data.</text>
</comment>
<keyword evidence="2" id="KW-1185">Reference proteome</keyword>
<organism evidence="1 2">
    <name type="scientific">Symbiodinium natans</name>
    <dbReference type="NCBI Taxonomy" id="878477"/>
    <lineage>
        <taxon>Eukaryota</taxon>
        <taxon>Sar</taxon>
        <taxon>Alveolata</taxon>
        <taxon>Dinophyceae</taxon>
        <taxon>Suessiales</taxon>
        <taxon>Symbiodiniaceae</taxon>
        <taxon>Symbiodinium</taxon>
    </lineage>
</organism>
<protein>
    <submittedName>
        <fullName evidence="1">Uncharacterized protein</fullName>
    </submittedName>
</protein>
<gene>
    <name evidence="1" type="ORF">SNAT2548_LOCUS34849</name>
</gene>
<proteinExistence type="predicted"/>